<evidence type="ECO:0000256" key="1">
    <source>
        <dbReference type="SAM" id="MobiDB-lite"/>
    </source>
</evidence>
<accession>M1D9U7</accession>
<feature type="compositionally biased region" description="Basic and acidic residues" evidence="1">
    <location>
        <begin position="36"/>
        <end position="51"/>
    </location>
</feature>
<sequence length="114" mass="12335">MDQRPRLSLNGRELDGFLKGGSNPPKKGRQKPPPGNKDKGKRPTSDRKTTIRDPNVPSWAWGFYAFVQAFLAETPLAAHSGSDTVVSFEETLGTKTHDKSDAPGTDAQTDGPTV</sequence>
<dbReference type="PaxDb" id="4113-PGSC0003DMT400085593"/>
<keyword evidence="3" id="KW-1185">Reference proteome</keyword>
<organism evidence="2 3">
    <name type="scientific">Solanum tuberosum</name>
    <name type="common">Potato</name>
    <dbReference type="NCBI Taxonomy" id="4113"/>
    <lineage>
        <taxon>Eukaryota</taxon>
        <taxon>Viridiplantae</taxon>
        <taxon>Streptophyta</taxon>
        <taxon>Embryophyta</taxon>
        <taxon>Tracheophyta</taxon>
        <taxon>Spermatophyta</taxon>
        <taxon>Magnoliopsida</taxon>
        <taxon>eudicotyledons</taxon>
        <taxon>Gunneridae</taxon>
        <taxon>Pentapetalae</taxon>
        <taxon>asterids</taxon>
        <taxon>lamiids</taxon>
        <taxon>Solanales</taxon>
        <taxon>Solanaceae</taxon>
        <taxon>Solanoideae</taxon>
        <taxon>Solaneae</taxon>
        <taxon>Solanum</taxon>
    </lineage>
</organism>
<feature type="region of interest" description="Disordered" evidence="1">
    <location>
        <begin position="92"/>
        <end position="114"/>
    </location>
</feature>
<dbReference type="AlphaFoldDB" id="M1D9U7"/>
<dbReference type="EnsemblPlants" id="PGSC0003DMT400085593">
    <property type="protein sequence ID" value="PGSC0003DMT400085593"/>
    <property type="gene ID" value="PGSC0003DMG400035164"/>
</dbReference>
<dbReference type="Proteomes" id="UP000011115">
    <property type="component" value="Unassembled WGS sequence"/>
</dbReference>
<dbReference type="InParanoid" id="M1D9U7"/>
<evidence type="ECO:0000313" key="3">
    <source>
        <dbReference type="Proteomes" id="UP000011115"/>
    </source>
</evidence>
<dbReference type="HOGENOM" id="CLU_029307_7_2_1"/>
<dbReference type="Gramene" id="PGSC0003DMT400085593">
    <property type="protein sequence ID" value="PGSC0003DMT400085593"/>
    <property type="gene ID" value="PGSC0003DMG400035164"/>
</dbReference>
<proteinExistence type="predicted"/>
<reference evidence="3" key="1">
    <citation type="journal article" date="2011" name="Nature">
        <title>Genome sequence and analysis of the tuber crop potato.</title>
        <authorList>
            <consortium name="The Potato Genome Sequencing Consortium"/>
        </authorList>
    </citation>
    <scope>NUCLEOTIDE SEQUENCE [LARGE SCALE GENOMIC DNA]</scope>
    <source>
        <strain evidence="3">cv. DM1-3 516 R44</strain>
    </source>
</reference>
<reference evidence="2" key="2">
    <citation type="submission" date="2015-06" db="UniProtKB">
        <authorList>
            <consortium name="EnsemblPlants"/>
        </authorList>
    </citation>
    <scope>IDENTIFICATION</scope>
    <source>
        <strain evidence="2">DM1-3 516 R44</strain>
    </source>
</reference>
<protein>
    <submittedName>
        <fullName evidence="2">Uncharacterized protein</fullName>
    </submittedName>
</protein>
<evidence type="ECO:0000313" key="2">
    <source>
        <dbReference type="EnsemblPlants" id="PGSC0003DMT400085593"/>
    </source>
</evidence>
<feature type="region of interest" description="Disordered" evidence="1">
    <location>
        <begin position="1"/>
        <end position="55"/>
    </location>
</feature>
<name>M1D9U7_SOLTU</name>